<evidence type="ECO:0000256" key="2">
    <source>
        <dbReference type="ARBA" id="ARBA00022475"/>
    </source>
</evidence>
<accession>A0A974E1Z7</accession>
<evidence type="ECO:0000256" key="7">
    <source>
        <dbReference type="ARBA" id="ARBA00023180"/>
    </source>
</evidence>
<evidence type="ECO:0000256" key="5">
    <source>
        <dbReference type="ARBA" id="ARBA00023136"/>
    </source>
</evidence>
<organism evidence="10 11">
    <name type="scientific">Xenopus laevis</name>
    <name type="common">African clawed frog</name>
    <dbReference type="NCBI Taxonomy" id="8355"/>
    <lineage>
        <taxon>Eukaryota</taxon>
        <taxon>Metazoa</taxon>
        <taxon>Chordata</taxon>
        <taxon>Craniata</taxon>
        <taxon>Vertebrata</taxon>
        <taxon>Euteleostomi</taxon>
        <taxon>Amphibia</taxon>
        <taxon>Batrachia</taxon>
        <taxon>Anura</taxon>
        <taxon>Pipoidea</taxon>
        <taxon>Pipidae</taxon>
        <taxon>Xenopodinae</taxon>
        <taxon>Xenopus</taxon>
        <taxon>Xenopus</taxon>
    </lineage>
</organism>
<dbReference type="Pfam" id="PF07686">
    <property type="entry name" value="V-set"/>
    <property type="match status" value="1"/>
</dbReference>
<dbReference type="PROSITE" id="PS50835">
    <property type="entry name" value="IG_LIKE"/>
    <property type="match status" value="1"/>
</dbReference>
<dbReference type="InterPro" id="IPR052051">
    <property type="entry name" value="TCR_complex_component"/>
</dbReference>
<evidence type="ECO:0000256" key="3">
    <source>
        <dbReference type="ARBA" id="ARBA00022729"/>
    </source>
</evidence>
<reference evidence="11" key="1">
    <citation type="journal article" date="2016" name="Nature">
        <title>Genome evolution in the allotetraploid frog Xenopus laevis.</title>
        <authorList>
            <person name="Session A.M."/>
            <person name="Uno Y."/>
            <person name="Kwon T."/>
            <person name="Chapman J.A."/>
            <person name="Toyoda A."/>
            <person name="Takahashi S."/>
            <person name="Fukui A."/>
            <person name="Hikosaka A."/>
            <person name="Suzuki A."/>
            <person name="Kondo M."/>
            <person name="van Heeringen S.J."/>
            <person name="Quigley I."/>
            <person name="Heinz S."/>
            <person name="Ogino H."/>
            <person name="Ochi H."/>
            <person name="Hellsten U."/>
            <person name="Lyons J.B."/>
            <person name="Simakov O."/>
            <person name="Putnam N."/>
            <person name="Stites J."/>
            <person name="Kuroki Y."/>
            <person name="Tanaka T."/>
            <person name="Michiue T."/>
            <person name="Watanabe M."/>
            <person name="Bogdanovic O."/>
            <person name="Lister R."/>
            <person name="Georgiou G."/>
            <person name="Paranjpe S.S."/>
            <person name="van Kruijsbergen I."/>
            <person name="Shu S."/>
            <person name="Carlson J."/>
            <person name="Kinoshita T."/>
            <person name="Ohta Y."/>
            <person name="Mawaribuchi S."/>
            <person name="Jenkins J."/>
            <person name="Grimwood J."/>
            <person name="Schmutz J."/>
            <person name="Mitros T."/>
            <person name="Mozaffari S.V."/>
            <person name="Suzuki Y."/>
            <person name="Haramoto Y."/>
            <person name="Yamamoto T.S."/>
            <person name="Takagi C."/>
            <person name="Heald R."/>
            <person name="Miller K."/>
            <person name="Haudenschild C."/>
            <person name="Kitzman J."/>
            <person name="Nakayama T."/>
            <person name="Izutsu Y."/>
            <person name="Robert J."/>
            <person name="Fortriede J."/>
            <person name="Burns K."/>
            <person name="Lotay V."/>
            <person name="Karimi K."/>
            <person name="Yasuoka Y."/>
            <person name="Dichmann D.S."/>
            <person name="Flajnik M.F."/>
            <person name="Houston D.W."/>
            <person name="Shendure J."/>
            <person name="DuPasquier L."/>
            <person name="Vize P.D."/>
            <person name="Zorn A.M."/>
            <person name="Ito M."/>
            <person name="Marcotte E.M."/>
            <person name="Wallingford J.B."/>
            <person name="Ito Y."/>
            <person name="Asashima M."/>
            <person name="Ueno N."/>
            <person name="Matsuda Y."/>
            <person name="Veenstra G.J."/>
            <person name="Fujiyama A."/>
            <person name="Harland R.M."/>
            <person name="Taira M."/>
            <person name="Rokhsar D.S."/>
        </authorList>
    </citation>
    <scope>NUCLEOTIDE SEQUENCE [LARGE SCALE GENOMIC DNA]</scope>
    <source>
        <strain evidence="11">J</strain>
    </source>
</reference>
<dbReference type="GO" id="GO:0005886">
    <property type="term" value="C:plasma membrane"/>
    <property type="evidence" value="ECO:0007669"/>
    <property type="project" value="UniProtKB-SubCell"/>
</dbReference>
<comment type="subcellular location">
    <subcellularLocation>
        <location evidence="1">Cell membrane</location>
    </subcellularLocation>
</comment>
<protein>
    <recommendedName>
        <fullName evidence="9">Ig-like domain-containing protein</fullName>
    </recommendedName>
</protein>
<feature type="signal peptide" evidence="8">
    <location>
        <begin position="1"/>
        <end position="18"/>
    </location>
</feature>
<dbReference type="GO" id="GO:0002376">
    <property type="term" value="P:immune system process"/>
    <property type="evidence" value="ECO:0007669"/>
    <property type="project" value="UniProtKB-KW"/>
</dbReference>
<dbReference type="SMART" id="SM00408">
    <property type="entry name" value="IGc2"/>
    <property type="match status" value="1"/>
</dbReference>
<feature type="domain" description="Ig-like" evidence="9">
    <location>
        <begin position="31"/>
        <end position="116"/>
    </location>
</feature>
<dbReference type="Proteomes" id="UP000694892">
    <property type="component" value="Chromosome 1L"/>
</dbReference>
<evidence type="ECO:0000259" key="9">
    <source>
        <dbReference type="PROSITE" id="PS50835"/>
    </source>
</evidence>
<dbReference type="SUPFAM" id="SSF48726">
    <property type="entry name" value="Immunoglobulin"/>
    <property type="match status" value="1"/>
</dbReference>
<gene>
    <name evidence="10" type="ORF">XELAEV_18007248mg</name>
</gene>
<dbReference type="AlphaFoldDB" id="A0A974E1Z7"/>
<dbReference type="InterPro" id="IPR036179">
    <property type="entry name" value="Ig-like_dom_sf"/>
</dbReference>
<keyword evidence="2" id="KW-1003">Cell membrane</keyword>
<name>A0A974E1Z7_XENLA</name>
<dbReference type="PANTHER" id="PTHR19433">
    <property type="entry name" value="T-CELL RECEPTOR ALPHA CHAIN V REGION-RELATED"/>
    <property type="match status" value="1"/>
</dbReference>
<dbReference type="SMART" id="SM00406">
    <property type="entry name" value="IGv"/>
    <property type="match status" value="1"/>
</dbReference>
<proteinExistence type="predicted"/>
<dbReference type="InterPro" id="IPR013783">
    <property type="entry name" value="Ig-like_fold"/>
</dbReference>
<feature type="chain" id="PRO_5038135850" description="Ig-like domain-containing protein" evidence="8">
    <location>
        <begin position="19"/>
        <end position="118"/>
    </location>
</feature>
<evidence type="ECO:0000256" key="1">
    <source>
        <dbReference type="ARBA" id="ARBA00004236"/>
    </source>
</evidence>
<keyword evidence="6" id="KW-1015">Disulfide bond</keyword>
<dbReference type="GO" id="GO:0009617">
    <property type="term" value="P:response to bacterium"/>
    <property type="evidence" value="ECO:0007669"/>
    <property type="project" value="TreeGrafter"/>
</dbReference>
<dbReference type="InterPro" id="IPR003598">
    <property type="entry name" value="Ig_sub2"/>
</dbReference>
<keyword evidence="3 8" id="KW-0732">Signal</keyword>
<evidence type="ECO:0000256" key="4">
    <source>
        <dbReference type="ARBA" id="ARBA00022859"/>
    </source>
</evidence>
<dbReference type="InterPro" id="IPR007110">
    <property type="entry name" value="Ig-like_dom"/>
</dbReference>
<dbReference type="InterPro" id="IPR013106">
    <property type="entry name" value="Ig_V-set"/>
</dbReference>
<sequence>MVHLITLCFFSIWSLCQANVIQPTMEEVFAGANLTLQCKHPSITTSDYIHWYKQTPDQQPKFLIRALKDTTSDLLTIIFSKDRKSSELHIQNVKAEESGVYLCAVSDTVSQPGALSVQ</sequence>
<dbReference type="OMA" id="ANEYIHW"/>
<dbReference type="Gene3D" id="2.60.40.10">
    <property type="entry name" value="Immunoglobulins"/>
    <property type="match status" value="1"/>
</dbReference>
<evidence type="ECO:0000256" key="8">
    <source>
        <dbReference type="SAM" id="SignalP"/>
    </source>
</evidence>
<keyword evidence="4" id="KW-0391">Immunity</keyword>
<keyword evidence="5" id="KW-0472">Membrane</keyword>
<keyword evidence="7" id="KW-0325">Glycoprotein</keyword>
<evidence type="ECO:0000313" key="10">
    <source>
        <dbReference type="EMBL" id="OCU01457.1"/>
    </source>
</evidence>
<dbReference type="InterPro" id="IPR003599">
    <property type="entry name" value="Ig_sub"/>
</dbReference>
<dbReference type="SMART" id="SM00409">
    <property type="entry name" value="IG"/>
    <property type="match status" value="1"/>
</dbReference>
<dbReference type="PANTHER" id="PTHR19433:SF111">
    <property type="entry name" value="T CELL RECEPTOR ALPHA VARIABLE 4"/>
    <property type="match status" value="1"/>
</dbReference>
<evidence type="ECO:0000313" key="11">
    <source>
        <dbReference type="Proteomes" id="UP000694892"/>
    </source>
</evidence>
<evidence type="ECO:0000256" key="6">
    <source>
        <dbReference type="ARBA" id="ARBA00023157"/>
    </source>
</evidence>
<dbReference type="EMBL" id="CM004466">
    <property type="protein sequence ID" value="OCU01457.1"/>
    <property type="molecule type" value="Genomic_DNA"/>
</dbReference>